<keyword evidence="3" id="KW-1185">Reference proteome</keyword>
<evidence type="ECO:0000313" key="3">
    <source>
        <dbReference type="Proteomes" id="UP000887013"/>
    </source>
</evidence>
<evidence type="ECO:0000313" key="2">
    <source>
        <dbReference type="EMBL" id="GFU32081.1"/>
    </source>
</evidence>
<organism evidence="2 3">
    <name type="scientific">Nephila pilipes</name>
    <name type="common">Giant wood spider</name>
    <name type="synonym">Nephila maculata</name>
    <dbReference type="NCBI Taxonomy" id="299642"/>
    <lineage>
        <taxon>Eukaryota</taxon>
        <taxon>Metazoa</taxon>
        <taxon>Ecdysozoa</taxon>
        <taxon>Arthropoda</taxon>
        <taxon>Chelicerata</taxon>
        <taxon>Arachnida</taxon>
        <taxon>Araneae</taxon>
        <taxon>Araneomorphae</taxon>
        <taxon>Entelegynae</taxon>
        <taxon>Araneoidea</taxon>
        <taxon>Nephilidae</taxon>
        <taxon>Nephila</taxon>
    </lineage>
</organism>
<dbReference type="AlphaFoldDB" id="A0A8X6QUS6"/>
<evidence type="ECO:0000256" key="1">
    <source>
        <dbReference type="SAM" id="MobiDB-lite"/>
    </source>
</evidence>
<dbReference type="EMBL" id="BMAW01129822">
    <property type="protein sequence ID" value="GFU32081.1"/>
    <property type="molecule type" value="Genomic_DNA"/>
</dbReference>
<reference evidence="2" key="1">
    <citation type="submission" date="2020-08" db="EMBL/GenBank/DDBJ databases">
        <title>Multicomponent nature underlies the extraordinary mechanical properties of spider dragline silk.</title>
        <authorList>
            <person name="Kono N."/>
            <person name="Nakamura H."/>
            <person name="Mori M."/>
            <person name="Yoshida Y."/>
            <person name="Ohtoshi R."/>
            <person name="Malay A.D."/>
            <person name="Moran D.A.P."/>
            <person name="Tomita M."/>
            <person name="Numata K."/>
            <person name="Arakawa K."/>
        </authorList>
    </citation>
    <scope>NUCLEOTIDE SEQUENCE</scope>
</reference>
<name>A0A8X6QUS6_NEPPI</name>
<protein>
    <submittedName>
        <fullName evidence="2">Uncharacterized protein</fullName>
    </submittedName>
</protein>
<sequence>MSAWLKVKLGFGGRTVPYEPLREEPGLKDETKMETVVHRSCKSKSSFSLIYATYNVLFYSSSVTTVSFKVRLERDFDPIVCSVTKQQSLQDEPWTATSDSSPPSHSPAF</sequence>
<gene>
    <name evidence="2" type="ORF">NPIL_26191</name>
</gene>
<accession>A0A8X6QUS6</accession>
<dbReference type="Proteomes" id="UP000887013">
    <property type="component" value="Unassembled WGS sequence"/>
</dbReference>
<comment type="caution">
    <text evidence="2">The sequence shown here is derived from an EMBL/GenBank/DDBJ whole genome shotgun (WGS) entry which is preliminary data.</text>
</comment>
<feature type="region of interest" description="Disordered" evidence="1">
    <location>
        <begin position="86"/>
        <end position="109"/>
    </location>
</feature>
<feature type="compositionally biased region" description="Polar residues" evidence="1">
    <location>
        <begin position="86"/>
        <end position="103"/>
    </location>
</feature>
<proteinExistence type="predicted"/>